<dbReference type="InterPro" id="IPR000182">
    <property type="entry name" value="GNAT_dom"/>
</dbReference>
<proteinExistence type="predicted"/>
<reference evidence="4 5" key="1">
    <citation type="journal article" date="2017" name="Int. J. Syst. Evol. Microbiol.">
        <title>Roseitalea porphyridii gen. nov., sp. nov., isolated from a red alga, and reclassification of Hoeflea suaedae Chung et al. 2013 as Pseudohoeflea suaedae gen. nov., comb. nov.</title>
        <authorList>
            <person name="Hyeon J.W."/>
            <person name="Jeong S.E."/>
            <person name="Baek K."/>
            <person name="Jeon C.O."/>
        </authorList>
    </citation>
    <scope>NUCLEOTIDE SEQUENCE [LARGE SCALE GENOMIC DNA]</scope>
    <source>
        <strain evidence="4 5">MA7-20</strain>
    </source>
</reference>
<dbReference type="Proteomes" id="UP000293719">
    <property type="component" value="Chromosome"/>
</dbReference>
<evidence type="ECO:0000256" key="2">
    <source>
        <dbReference type="PIRSR" id="PIRSR620023-2"/>
    </source>
</evidence>
<evidence type="ECO:0000313" key="5">
    <source>
        <dbReference type="Proteomes" id="UP000293719"/>
    </source>
</evidence>
<dbReference type="Gene3D" id="3.40.630.30">
    <property type="match status" value="1"/>
</dbReference>
<keyword evidence="5" id="KW-1185">Reference proteome</keyword>
<gene>
    <name evidence="4" type="primary">pseG</name>
    <name evidence="4" type="ORF">E0E05_09420</name>
</gene>
<evidence type="ECO:0000256" key="1">
    <source>
        <dbReference type="PIRSR" id="PIRSR620023-1"/>
    </source>
</evidence>
<dbReference type="InterPro" id="IPR016181">
    <property type="entry name" value="Acyl_CoA_acyltransferase"/>
</dbReference>
<dbReference type="Pfam" id="PF13302">
    <property type="entry name" value="Acetyltransf_3"/>
    <property type="match status" value="1"/>
</dbReference>
<name>A0A4P6V264_9HYPH</name>
<dbReference type="SUPFAM" id="SSF53756">
    <property type="entry name" value="UDP-Glycosyltransferase/glycogen phosphorylase"/>
    <property type="match status" value="1"/>
</dbReference>
<evidence type="ECO:0000313" key="4">
    <source>
        <dbReference type="EMBL" id="QBK30794.1"/>
    </source>
</evidence>
<dbReference type="KEGG" id="rpod:E0E05_09420"/>
<dbReference type="PROSITE" id="PS51186">
    <property type="entry name" value="GNAT"/>
    <property type="match status" value="1"/>
</dbReference>
<sequence>MLWIDCSWGQRRSRCSGNTIEAAPVTRRTANDGGRVSDLTDMVAFRTDASTRLGIGHVMRCLALADRLTSIAIMSIFFCRELPEALKGRLERHGHRVHLFGDASTPAGEVAEIAQAIRELPNRPKTLVCDHYERDGTWQARLRDVVERLVVIDDLANRSHDCDLLVDPSVDRRPEDYSGLVPGEAIVLTGTRFAMLRPEFALLREQTTVEAAATVRSPPSRIVVSMGGSDEPNATGYVLTALDALEPAIRDTLHIDVVVGGGCPHVPKLREQADRLGLNITLHVDTEDLADILASSDLAFGASGGSSWERCCLGVPTITLVLADNQRYIAERLAGHGAVINLGTWPDISHESIRAAFLSLHGNTAALAEMRTAALAICDGQGTRRVVEAIVGYRMTSGQAIALRPALADDAETLFRFQSAPGARAHSRNPEPPSWEGHCAWFARRLSQSCSPFYMVMAGDVVVGMVRLDRRSADEEEYEVSILIDPAWHGQGLGLASLRLLRLRHPGLQIVANVSPKNRASQAVFRRAGYVKVSPDWYELRANSPGIGKRGAS</sequence>
<dbReference type="Gene3D" id="3.40.50.11190">
    <property type="match status" value="1"/>
</dbReference>
<feature type="domain" description="N-acetyltransferase" evidence="3">
    <location>
        <begin position="401"/>
        <end position="545"/>
    </location>
</feature>
<organism evidence="4 5">
    <name type="scientific">Roseitalea porphyridii</name>
    <dbReference type="NCBI Taxonomy" id="1852022"/>
    <lineage>
        <taxon>Bacteria</taxon>
        <taxon>Pseudomonadati</taxon>
        <taxon>Pseudomonadota</taxon>
        <taxon>Alphaproteobacteria</taxon>
        <taxon>Hyphomicrobiales</taxon>
        <taxon>Ahrensiaceae</taxon>
        <taxon>Roseitalea</taxon>
    </lineage>
</organism>
<dbReference type="EC" id="3.6.1.57" evidence="4"/>
<protein>
    <submittedName>
        <fullName evidence="4">UDP-2,4-diacetamido-2,4, 6-trideoxy-beta-L-altropyranose hydrolase</fullName>
        <ecNumber evidence="4">3.6.1.57</ecNumber>
    </submittedName>
</protein>
<dbReference type="EMBL" id="CP036532">
    <property type="protein sequence ID" value="QBK30794.1"/>
    <property type="molecule type" value="Genomic_DNA"/>
</dbReference>
<evidence type="ECO:0000259" key="3">
    <source>
        <dbReference type="PROSITE" id="PS51186"/>
    </source>
</evidence>
<dbReference type="NCBIfam" id="TIGR03590">
    <property type="entry name" value="PseG"/>
    <property type="match status" value="1"/>
</dbReference>
<feature type="binding site" evidence="2">
    <location>
        <position position="309"/>
    </location>
    <ligand>
        <name>substrate</name>
    </ligand>
</feature>
<dbReference type="SUPFAM" id="SSF55729">
    <property type="entry name" value="Acyl-CoA N-acyltransferases (Nat)"/>
    <property type="match status" value="1"/>
</dbReference>
<feature type="binding site" evidence="2">
    <location>
        <position position="197"/>
    </location>
    <ligand>
        <name>substrate</name>
    </ligand>
</feature>
<feature type="active site" description="Proton acceptor" evidence="1">
    <location>
        <position position="57"/>
    </location>
</feature>
<keyword evidence="4" id="KW-0378">Hydrolase</keyword>
<dbReference type="GO" id="GO:0016747">
    <property type="term" value="F:acyltransferase activity, transferring groups other than amino-acyl groups"/>
    <property type="evidence" value="ECO:0007669"/>
    <property type="project" value="InterPro"/>
</dbReference>
<accession>A0A4P6V264</accession>
<dbReference type="InterPro" id="IPR020023">
    <property type="entry name" value="PseG"/>
</dbReference>
<dbReference type="AlphaFoldDB" id="A0A4P6V264"/>
<dbReference type="GO" id="GO:0016787">
    <property type="term" value="F:hydrolase activity"/>
    <property type="evidence" value="ECO:0007669"/>
    <property type="project" value="UniProtKB-KW"/>
</dbReference>
<dbReference type="Gene3D" id="3.40.50.2000">
    <property type="entry name" value="Glycogen Phosphorylase B"/>
    <property type="match status" value="1"/>
</dbReference>